<sequence length="305" mass="33523">MRSYLTRFYPYLFVRSIPSSRPSSTSNSTNLESLSTVEAYPRSSGTQAAVVLMLSTIRVSGPTLPVVAMVYVCSSSPRVAPSTFVEKPNGKRHLVCSAEFLGLAPCNLVPNIQNIGRKRTEKHKHDMKPSKRQGVDGKRGAAHGSAGRKMPRRSEPRARLESPADFVASICRGVCAGALDPDDSNGKGQKAERNQDSRNSGQHRRCLNLLALESRPASAPLSIKPPVSPSFAEERLHEIRCWQMMHLTLWLSSLEQWDHVAGRLARCWIRQAWPGPVVVCEPRPSCEYGISTDSWVLGVGCSSCV</sequence>
<name>A0A4P7NKI1_PYROR</name>
<accession>A0A4P7NKI1</accession>
<reference evidence="2 3" key="1">
    <citation type="journal article" date="2019" name="Mol. Biol. Evol.">
        <title>Blast fungal genomes show frequent chromosomal changes, gene gains and losses, and effector gene turnover.</title>
        <authorList>
            <person name="Gomez Luciano L.B."/>
            <person name="Jason Tsai I."/>
            <person name="Chuma I."/>
            <person name="Tosa Y."/>
            <person name="Chen Y.H."/>
            <person name="Li J.Y."/>
            <person name="Li M.Y."/>
            <person name="Jade Lu M.Y."/>
            <person name="Nakayashiki H."/>
            <person name="Li W.H."/>
        </authorList>
    </citation>
    <scope>NUCLEOTIDE SEQUENCE [LARGE SCALE GENOMIC DNA]</scope>
    <source>
        <strain evidence="2">MZ5-1-6</strain>
    </source>
</reference>
<proteinExistence type="predicted"/>
<feature type="region of interest" description="Disordered" evidence="1">
    <location>
        <begin position="118"/>
        <end position="160"/>
    </location>
</feature>
<dbReference type="EMBL" id="CP034208">
    <property type="protein sequence ID" value="QBZ62621.1"/>
    <property type="molecule type" value="Genomic_DNA"/>
</dbReference>
<gene>
    <name evidence="2" type="ORF">PoMZ_11504</name>
</gene>
<feature type="compositionally biased region" description="Basic and acidic residues" evidence="1">
    <location>
        <begin position="123"/>
        <end position="139"/>
    </location>
</feature>
<dbReference type="AlphaFoldDB" id="A0A4P7NKI1"/>
<evidence type="ECO:0000256" key="1">
    <source>
        <dbReference type="SAM" id="MobiDB-lite"/>
    </source>
</evidence>
<feature type="region of interest" description="Disordered" evidence="1">
    <location>
        <begin position="181"/>
        <end position="202"/>
    </location>
</feature>
<evidence type="ECO:0000313" key="3">
    <source>
        <dbReference type="Proteomes" id="UP000294847"/>
    </source>
</evidence>
<evidence type="ECO:0000313" key="2">
    <source>
        <dbReference type="EMBL" id="QBZ62621.1"/>
    </source>
</evidence>
<protein>
    <submittedName>
        <fullName evidence="2">Uncharacterized protein</fullName>
    </submittedName>
</protein>
<organism evidence="2 3">
    <name type="scientific">Pyricularia oryzae</name>
    <name type="common">Rice blast fungus</name>
    <name type="synonym">Magnaporthe oryzae</name>
    <dbReference type="NCBI Taxonomy" id="318829"/>
    <lineage>
        <taxon>Eukaryota</taxon>
        <taxon>Fungi</taxon>
        <taxon>Dikarya</taxon>
        <taxon>Ascomycota</taxon>
        <taxon>Pezizomycotina</taxon>
        <taxon>Sordariomycetes</taxon>
        <taxon>Sordariomycetidae</taxon>
        <taxon>Magnaporthales</taxon>
        <taxon>Pyriculariaceae</taxon>
        <taxon>Pyricularia</taxon>
    </lineage>
</organism>
<feature type="non-terminal residue" evidence="2">
    <location>
        <position position="305"/>
    </location>
</feature>
<dbReference type="Proteomes" id="UP000294847">
    <property type="component" value="Chromosome 5"/>
</dbReference>